<dbReference type="Gene3D" id="3.40.390.10">
    <property type="entry name" value="Collagenase (Catalytic Domain)"/>
    <property type="match status" value="1"/>
</dbReference>
<feature type="active site" evidence="6">
    <location>
        <position position="151"/>
    </location>
</feature>
<evidence type="ECO:0000256" key="6">
    <source>
        <dbReference type="PIRSR" id="PIRSR621190-1"/>
    </source>
</evidence>
<dbReference type="SUPFAM" id="SSF55486">
    <property type="entry name" value="Metalloproteases ('zincins'), catalytic domain"/>
    <property type="match status" value="1"/>
</dbReference>
<dbReference type="GO" id="GO:0030574">
    <property type="term" value="P:collagen catabolic process"/>
    <property type="evidence" value="ECO:0007669"/>
    <property type="project" value="TreeGrafter"/>
</dbReference>
<dbReference type="GO" id="GO:0006508">
    <property type="term" value="P:proteolysis"/>
    <property type="evidence" value="ECO:0007669"/>
    <property type="project" value="UniProtKB-KW"/>
</dbReference>
<accession>A0A3P6U2V2</accession>
<feature type="binding site" evidence="7">
    <location>
        <position position="154"/>
    </location>
    <ligand>
        <name>Zn(2+)</name>
        <dbReference type="ChEBI" id="CHEBI:29105"/>
        <label>2</label>
        <note>catalytic</note>
    </ligand>
</feature>
<feature type="binding site" evidence="7">
    <location>
        <position position="168"/>
    </location>
    <ligand>
        <name>Zn(2+)</name>
        <dbReference type="ChEBI" id="CHEBI:29105"/>
        <label>2</label>
        <note>catalytic</note>
    </ligand>
</feature>
<evidence type="ECO:0000256" key="8">
    <source>
        <dbReference type="SAM" id="SignalP"/>
    </source>
</evidence>
<feature type="binding site" evidence="7">
    <location>
        <position position="109"/>
    </location>
    <ligand>
        <name>Ca(2+)</name>
        <dbReference type="ChEBI" id="CHEBI:29108"/>
        <label>3</label>
    </ligand>
</feature>
<dbReference type="Pfam" id="PF00413">
    <property type="entry name" value="Peptidase_M10"/>
    <property type="match status" value="1"/>
</dbReference>
<feature type="binding site" evidence="7">
    <location>
        <position position="133"/>
    </location>
    <ligand>
        <name>Ca(2+)</name>
        <dbReference type="ChEBI" id="CHEBI:29108"/>
        <label>1</label>
    </ligand>
</feature>
<feature type="binding site" evidence="7">
    <location>
        <position position="101"/>
    </location>
    <ligand>
        <name>Zn(2+)</name>
        <dbReference type="ChEBI" id="CHEBI:29105"/>
        <label>1</label>
    </ligand>
</feature>
<dbReference type="PANTHER" id="PTHR10201">
    <property type="entry name" value="MATRIX METALLOPROTEINASE"/>
    <property type="match status" value="1"/>
</dbReference>
<dbReference type="GO" id="GO:0005615">
    <property type="term" value="C:extracellular space"/>
    <property type="evidence" value="ECO:0007669"/>
    <property type="project" value="TreeGrafter"/>
</dbReference>
<comment type="cofactor">
    <cofactor evidence="7">
        <name>Ca(2+)</name>
        <dbReference type="ChEBI" id="CHEBI:29108"/>
    </cofactor>
    <text evidence="7">Can bind about 5 Ca(2+) ions per subunit.</text>
</comment>
<sequence length="220" mass="25285">MSSFLFAALQFTFIQLLYSSPMCRTSVVYYGRLQGEIIHYRIAQYPRKELHRNMDEVKLTEYANSALRKAIKLWEDAIRVQFIEWPYGKANIEVTFTTFYHGDKHPFDGSGNALAHAFYPNDVTWRGQIHIDDSEPWGPIGRNLDWVMAHELGHVLGLVHLNNDQSLMTSYYGGFERMVPKLYPCDIAAIQSLYGSFTLFACDVIIKQLTSKWSTSIPSS</sequence>
<protein>
    <recommendedName>
        <fullName evidence="9">Peptidase metallopeptidase domain-containing protein</fullName>
    </recommendedName>
</protein>
<feature type="binding site" evidence="7">
    <location>
        <position position="150"/>
    </location>
    <ligand>
        <name>Zn(2+)</name>
        <dbReference type="ChEBI" id="CHEBI:29105"/>
        <label>2</label>
        <note>catalytic</note>
    </ligand>
</feature>
<dbReference type="InterPro" id="IPR001818">
    <property type="entry name" value="Pept_M10_metallopeptidase"/>
</dbReference>
<feature type="binding site" evidence="7">
    <location>
        <position position="132"/>
    </location>
    <ligand>
        <name>Ca(2+)</name>
        <dbReference type="ChEBI" id="CHEBI:29108"/>
        <label>3</label>
    </ligand>
</feature>
<dbReference type="GO" id="GO:0030198">
    <property type="term" value="P:extracellular matrix organization"/>
    <property type="evidence" value="ECO:0007669"/>
    <property type="project" value="TreeGrafter"/>
</dbReference>
<dbReference type="PANTHER" id="PTHR10201:SF309">
    <property type="entry name" value="PEPTIDASE METALLOPEPTIDASE DOMAIN-CONTAINING PROTEIN"/>
    <property type="match status" value="1"/>
</dbReference>
<dbReference type="AlphaFoldDB" id="A0A3P6U2V2"/>
<dbReference type="InterPro" id="IPR021190">
    <property type="entry name" value="Pept_M10A"/>
</dbReference>
<name>A0A3P6U2V2_LITSI</name>
<dbReference type="InterPro" id="IPR006026">
    <property type="entry name" value="Peptidase_Metallo"/>
</dbReference>
<feature type="binding site" evidence="7">
    <location>
        <position position="160"/>
    </location>
    <ligand>
        <name>Zn(2+)</name>
        <dbReference type="ChEBI" id="CHEBI:29105"/>
        <label>2</label>
        <note>catalytic</note>
    </ligand>
</feature>
<evidence type="ECO:0000256" key="5">
    <source>
        <dbReference type="ARBA" id="ARBA00022833"/>
    </source>
</evidence>
<dbReference type="Proteomes" id="UP000277928">
    <property type="component" value="Unassembled WGS sequence"/>
</dbReference>
<comment type="similarity">
    <text evidence="1">Belongs to the peptidase M10A family.</text>
</comment>
<dbReference type="GO" id="GO:0008270">
    <property type="term" value="F:zinc ion binding"/>
    <property type="evidence" value="ECO:0007669"/>
    <property type="project" value="InterPro"/>
</dbReference>
<evidence type="ECO:0000313" key="11">
    <source>
        <dbReference type="Proteomes" id="UP000277928"/>
    </source>
</evidence>
<dbReference type="EMBL" id="UYRX01000699">
    <property type="protein sequence ID" value="VDK85490.1"/>
    <property type="molecule type" value="Genomic_DNA"/>
</dbReference>
<evidence type="ECO:0000256" key="7">
    <source>
        <dbReference type="PIRSR" id="PIRSR621190-2"/>
    </source>
</evidence>
<feature type="chain" id="PRO_5018086489" description="Peptidase metallopeptidase domain-containing protein" evidence="8">
    <location>
        <begin position="20"/>
        <end position="220"/>
    </location>
</feature>
<dbReference type="STRING" id="42156.A0A3P6U2V2"/>
<evidence type="ECO:0000259" key="9">
    <source>
        <dbReference type="SMART" id="SM00235"/>
    </source>
</evidence>
<dbReference type="PRINTS" id="PR00138">
    <property type="entry name" value="MATRIXIN"/>
</dbReference>
<feature type="binding site" evidence="7">
    <location>
        <position position="103"/>
    </location>
    <ligand>
        <name>Zn(2+)</name>
        <dbReference type="ChEBI" id="CHEBI:29105"/>
        <label>1</label>
    </ligand>
</feature>
<keyword evidence="3 7" id="KW-0479">Metal-binding</keyword>
<feature type="binding site" evidence="7">
    <location>
        <position position="135"/>
    </location>
    <ligand>
        <name>Ca(2+)</name>
        <dbReference type="ChEBI" id="CHEBI:29108"/>
        <label>3</label>
    </ligand>
</feature>
<dbReference type="InterPro" id="IPR024079">
    <property type="entry name" value="MetalloPept_cat_dom_sf"/>
</dbReference>
<evidence type="ECO:0000256" key="2">
    <source>
        <dbReference type="ARBA" id="ARBA00022670"/>
    </source>
</evidence>
<evidence type="ECO:0000256" key="4">
    <source>
        <dbReference type="ARBA" id="ARBA00022801"/>
    </source>
</evidence>
<feature type="binding site" evidence="7">
    <location>
        <position position="130"/>
    </location>
    <ligand>
        <name>Zn(2+)</name>
        <dbReference type="ChEBI" id="CHEBI:29105"/>
        <label>1</label>
    </ligand>
</feature>
<keyword evidence="5 7" id="KW-0862">Zinc</keyword>
<dbReference type="GO" id="GO:0031012">
    <property type="term" value="C:extracellular matrix"/>
    <property type="evidence" value="ECO:0007669"/>
    <property type="project" value="InterPro"/>
</dbReference>
<feature type="binding site" evidence="7">
    <location>
        <position position="108"/>
    </location>
    <ligand>
        <name>Ca(2+)</name>
        <dbReference type="ChEBI" id="CHEBI:29108"/>
        <label>3</label>
    </ligand>
</feature>
<keyword evidence="8" id="KW-0732">Signal</keyword>
<dbReference type="OMA" id="ANIEVIF"/>
<gene>
    <name evidence="10" type="ORF">NLS_LOCUS7151</name>
</gene>
<keyword evidence="2" id="KW-0645">Protease</keyword>
<evidence type="ECO:0000313" key="10">
    <source>
        <dbReference type="EMBL" id="VDK85490.1"/>
    </source>
</evidence>
<evidence type="ECO:0000256" key="3">
    <source>
        <dbReference type="ARBA" id="ARBA00022723"/>
    </source>
</evidence>
<feature type="binding site" evidence="7">
    <location>
        <position position="116"/>
    </location>
    <ligand>
        <name>Zn(2+)</name>
        <dbReference type="ChEBI" id="CHEBI:29105"/>
        <label>1</label>
    </ligand>
</feature>
<feature type="domain" description="Peptidase metallopeptidase" evidence="9">
    <location>
        <begin position="41"/>
        <end position="196"/>
    </location>
</feature>
<feature type="binding site" evidence="7">
    <location>
        <position position="135"/>
    </location>
    <ligand>
        <name>Ca(2+)</name>
        <dbReference type="ChEBI" id="CHEBI:29108"/>
        <label>1</label>
    </ligand>
</feature>
<keyword evidence="11" id="KW-1185">Reference proteome</keyword>
<feature type="signal peptide" evidence="8">
    <location>
        <begin position="1"/>
        <end position="19"/>
    </location>
</feature>
<comment type="cofactor">
    <cofactor evidence="7">
        <name>Zn(2+)</name>
        <dbReference type="ChEBI" id="CHEBI:29105"/>
    </cofactor>
    <text evidence="7">Binds 2 Zn(2+) ions per subunit.</text>
</comment>
<dbReference type="GO" id="GO:0004222">
    <property type="term" value="F:metalloendopeptidase activity"/>
    <property type="evidence" value="ECO:0007669"/>
    <property type="project" value="InterPro"/>
</dbReference>
<proteinExistence type="inferred from homology"/>
<dbReference type="SMART" id="SM00235">
    <property type="entry name" value="ZnMc"/>
    <property type="match status" value="1"/>
</dbReference>
<organism evidence="10 11">
    <name type="scientific">Litomosoides sigmodontis</name>
    <name type="common">Filarial nematode worm</name>
    <dbReference type="NCBI Taxonomy" id="42156"/>
    <lineage>
        <taxon>Eukaryota</taxon>
        <taxon>Metazoa</taxon>
        <taxon>Ecdysozoa</taxon>
        <taxon>Nematoda</taxon>
        <taxon>Chromadorea</taxon>
        <taxon>Rhabditida</taxon>
        <taxon>Spirurina</taxon>
        <taxon>Spiruromorpha</taxon>
        <taxon>Filarioidea</taxon>
        <taxon>Onchocercidae</taxon>
        <taxon>Litomosoides</taxon>
    </lineage>
</organism>
<dbReference type="OrthoDB" id="406838at2759"/>
<reference evidence="10 11" key="1">
    <citation type="submission" date="2018-08" db="EMBL/GenBank/DDBJ databases">
        <authorList>
            <person name="Laetsch R D."/>
            <person name="Stevens L."/>
            <person name="Kumar S."/>
            <person name="Blaxter L. M."/>
        </authorList>
    </citation>
    <scope>NUCLEOTIDE SEQUENCE [LARGE SCALE GENOMIC DNA]</scope>
</reference>
<evidence type="ECO:0000256" key="1">
    <source>
        <dbReference type="ARBA" id="ARBA00010370"/>
    </source>
</evidence>
<keyword evidence="4" id="KW-0378">Hydrolase</keyword>
<keyword evidence="7" id="KW-0106">Calcium</keyword>